<proteinExistence type="predicted"/>
<name>A0A2T0W6W3_9RHOB</name>
<organism evidence="1 2">
    <name type="scientific">Donghicola tyrosinivorans</name>
    <dbReference type="NCBI Taxonomy" id="1652492"/>
    <lineage>
        <taxon>Bacteria</taxon>
        <taxon>Pseudomonadati</taxon>
        <taxon>Pseudomonadota</taxon>
        <taxon>Alphaproteobacteria</taxon>
        <taxon>Rhodobacterales</taxon>
        <taxon>Roseobacteraceae</taxon>
        <taxon>Donghicola</taxon>
    </lineage>
</organism>
<sequence>MARDVVLYDSRIRPPRKAPGVVDAARIEAALHKVARLMEDDDAYAPIFLRLEDELEKAKAEEQSGPIARARAMRAAAAKTQPLPAKHLRVAAWAGE</sequence>
<evidence type="ECO:0000313" key="1">
    <source>
        <dbReference type="EMBL" id="PRY82450.1"/>
    </source>
</evidence>
<dbReference type="AlphaFoldDB" id="A0A2T0W6W3"/>
<comment type="caution">
    <text evidence="1">The sequence shown here is derived from an EMBL/GenBank/DDBJ whole genome shotgun (WGS) entry which is preliminary data.</text>
</comment>
<dbReference type="RefSeq" id="WP_106269132.1">
    <property type="nucleotide sequence ID" value="NZ_PVTQ01000045.1"/>
</dbReference>
<reference evidence="1 2" key="1">
    <citation type="submission" date="2018-03" db="EMBL/GenBank/DDBJ databases">
        <title>Genomic Encyclopedia of Archaeal and Bacterial Type Strains, Phase II (KMG-II): from individual species to whole genera.</title>
        <authorList>
            <person name="Goeker M."/>
        </authorList>
    </citation>
    <scope>NUCLEOTIDE SEQUENCE [LARGE SCALE GENOMIC DNA]</scope>
    <source>
        <strain evidence="1 2">DSM 100212</strain>
    </source>
</reference>
<dbReference type="Proteomes" id="UP000238392">
    <property type="component" value="Unassembled WGS sequence"/>
</dbReference>
<accession>A0A2T0W6W3</accession>
<dbReference type="EMBL" id="PVTQ01000045">
    <property type="protein sequence ID" value="PRY82450.1"/>
    <property type="molecule type" value="Genomic_DNA"/>
</dbReference>
<evidence type="ECO:0000313" key="2">
    <source>
        <dbReference type="Proteomes" id="UP000238392"/>
    </source>
</evidence>
<gene>
    <name evidence="1" type="ORF">CLV74_1453</name>
</gene>
<protein>
    <submittedName>
        <fullName evidence="1">Uncharacterized protein</fullName>
    </submittedName>
</protein>
<keyword evidence="2" id="KW-1185">Reference proteome</keyword>